<dbReference type="EMBL" id="UFXS01000001">
    <property type="protein sequence ID" value="STD59665.1"/>
    <property type="molecule type" value="Genomic_DNA"/>
</dbReference>
<accession>A0A376GFN4</accession>
<protein>
    <recommendedName>
        <fullName evidence="1">HTH cro/C1-type domain-containing protein</fullName>
    </recommendedName>
</protein>
<gene>
    <name evidence="2" type="ORF">NCTC13456_03332</name>
</gene>
<dbReference type="InterPro" id="IPR010982">
    <property type="entry name" value="Lambda_DNA-bd_dom_sf"/>
</dbReference>
<name>A0A376GFN4_9FLAO</name>
<evidence type="ECO:0000259" key="1">
    <source>
        <dbReference type="PROSITE" id="PS50943"/>
    </source>
</evidence>
<dbReference type="InterPro" id="IPR001387">
    <property type="entry name" value="Cro/C1-type_HTH"/>
</dbReference>
<dbReference type="PROSITE" id="PS50943">
    <property type="entry name" value="HTH_CROC1"/>
    <property type="match status" value="1"/>
</dbReference>
<dbReference type="SUPFAM" id="SSF47413">
    <property type="entry name" value="lambda repressor-like DNA-binding domains"/>
    <property type="match status" value="1"/>
</dbReference>
<dbReference type="Proteomes" id="UP000254737">
    <property type="component" value="Unassembled WGS sequence"/>
</dbReference>
<dbReference type="Gene3D" id="1.10.260.40">
    <property type="entry name" value="lambda repressor-like DNA-binding domains"/>
    <property type="match status" value="1"/>
</dbReference>
<proteinExistence type="predicted"/>
<evidence type="ECO:0000313" key="2">
    <source>
        <dbReference type="EMBL" id="STD59665.1"/>
    </source>
</evidence>
<feature type="domain" description="HTH cro/C1-type" evidence="1">
    <location>
        <begin position="40"/>
        <end position="75"/>
    </location>
</feature>
<evidence type="ECO:0000313" key="3">
    <source>
        <dbReference type="Proteomes" id="UP000254737"/>
    </source>
</evidence>
<reference evidence="2 3" key="1">
    <citation type="submission" date="2018-06" db="EMBL/GenBank/DDBJ databases">
        <authorList>
            <consortium name="Pathogen Informatics"/>
            <person name="Doyle S."/>
        </authorList>
    </citation>
    <scope>NUCLEOTIDE SEQUENCE [LARGE SCALE GENOMIC DNA]</scope>
    <source>
        <strain evidence="2 3">NCTC13456</strain>
    </source>
</reference>
<dbReference type="AlphaFoldDB" id="A0A376GFN4"/>
<organism evidence="2 3">
    <name type="scientific">Empedobacter falsenii</name>
    <dbReference type="NCBI Taxonomy" id="343874"/>
    <lineage>
        <taxon>Bacteria</taxon>
        <taxon>Pseudomonadati</taxon>
        <taxon>Bacteroidota</taxon>
        <taxon>Flavobacteriia</taxon>
        <taxon>Flavobacteriales</taxon>
        <taxon>Weeksellaceae</taxon>
        <taxon>Empedobacter</taxon>
    </lineage>
</organism>
<dbReference type="GO" id="GO:0003677">
    <property type="term" value="F:DNA binding"/>
    <property type="evidence" value="ECO:0007669"/>
    <property type="project" value="InterPro"/>
</dbReference>
<sequence>MLYTNYFHIIFMSKKKNLNRIKNITSEKGISSRLLSLWVNVDYTTVSQWNSNNYQPSSDKLNKIGELLEVDNRELLEPQNRIDTGFAKALQKELERLHKEENIPYEVVEKDSSTGKAISVNNPKIIKALKDFAKRYKEA</sequence>